<gene>
    <name evidence="1" type="ORF">HG15A2_02050</name>
</gene>
<accession>A0A517MPX6</accession>
<proteinExistence type="predicted"/>
<sequence length="61" mass="7091">MTRNPRIAGPGIDSWQYRVYEQGNNRESLDRGTFRIGMCTHLDEVQEDATFGKSHLLPRRL</sequence>
<dbReference type="KEGG" id="amob:HG15A2_02050"/>
<dbReference type="EMBL" id="CP036263">
    <property type="protein sequence ID" value="QDS96946.1"/>
    <property type="molecule type" value="Genomic_DNA"/>
</dbReference>
<dbReference type="AlphaFoldDB" id="A0A517MPX6"/>
<dbReference type="Proteomes" id="UP000319852">
    <property type="component" value="Chromosome"/>
</dbReference>
<name>A0A517MPX6_9BACT</name>
<evidence type="ECO:0000313" key="2">
    <source>
        <dbReference type="Proteomes" id="UP000319852"/>
    </source>
</evidence>
<keyword evidence="2" id="KW-1185">Reference proteome</keyword>
<evidence type="ECO:0000313" key="1">
    <source>
        <dbReference type="EMBL" id="QDS96946.1"/>
    </source>
</evidence>
<protein>
    <submittedName>
        <fullName evidence="1">Uncharacterized protein</fullName>
    </submittedName>
</protein>
<organism evidence="1 2">
    <name type="scientific">Adhaeretor mobilis</name>
    <dbReference type="NCBI Taxonomy" id="1930276"/>
    <lineage>
        <taxon>Bacteria</taxon>
        <taxon>Pseudomonadati</taxon>
        <taxon>Planctomycetota</taxon>
        <taxon>Planctomycetia</taxon>
        <taxon>Pirellulales</taxon>
        <taxon>Lacipirellulaceae</taxon>
        <taxon>Adhaeretor</taxon>
    </lineage>
</organism>
<reference evidence="1 2" key="1">
    <citation type="submission" date="2019-02" db="EMBL/GenBank/DDBJ databases">
        <title>Deep-cultivation of Planctomycetes and their phenomic and genomic characterization uncovers novel biology.</title>
        <authorList>
            <person name="Wiegand S."/>
            <person name="Jogler M."/>
            <person name="Boedeker C."/>
            <person name="Pinto D."/>
            <person name="Vollmers J."/>
            <person name="Rivas-Marin E."/>
            <person name="Kohn T."/>
            <person name="Peeters S.H."/>
            <person name="Heuer A."/>
            <person name="Rast P."/>
            <person name="Oberbeckmann S."/>
            <person name="Bunk B."/>
            <person name="Jeske O."/>
            <person name="Meyerdierks A."/>
            <person name="Storesund J.E."/>
            <person name="Kallscheuer N."/>
            <person name="Luecker S."/>
            <person name="Lage O.M."/>
            <person name="Pohl T."/>
            <person name="Merkel B.J."/>
            <person name="Hornburger P."/>
            <person name="Mueller R.-W."/>
            <person name="Bruemmer F."/>
            <person name="Labrenz M."/>
            <person name="Spormann A.M."/>
            <person name="Op den Camp H."/>
            <person name="Overmann J."/>
            <person name="Amann R."/>
            <person name="Jetten M.S.M."/>
            <person name="Mascher T."/>
            <person name="Medema M.H."/>
            <person name="Devos D.P."/>
            <person name="Kaster A.-K."/>
            <person name="Ovreas L."/>
            <person name="Rohde M."/>
            <person name="Galperin M.Y."/>
            <person name="Jogler C."/>
        </authorList>
    </citation>
    <scope>NUCLEOTIDE SEQUENCE [LARGE SCALE GENOMIC DNA]</scope>
    <source>
        <strain evidence="1 2">HG15A2</strain>
    </source>
</reference>